<sequence>MTEKINYDVANEMATSDAASINTSTSSEYDPVKEIALQLGVEYIEYPDFEDVTTIKTGKNLLIKRAIWKEQSRRVALKYVFGVDTEEQHNKLENEIMRALQNLDDDYLLQLYGVSQDLESTNCMLVLQYADSGNLREFLDQKEQLWINKLRIARDIAYGLRHLHKAGVVHGDLHTQNIFIDKSRAFIRAPRMISPDDSSFTYYNSSPETIPYVDPKIVNDETSLPNRHSDIYSIGVVLWEISNDQFPFKGQTRLTVEEMLKISREQTTHNVPEEYIKLLQDCWNNDPEIRPTIEQVCKQLKDLLRNNPDSQRKETQIDESGEEDFTFDESIPYQSRDIQENGHTNSQPSPPPVFNDLDIPRRYILFDVHSLTKSKLFANLSIIADLHNQLSIKDTSDIQKYFKLSNTISNKQRQQSLMLSQRCHVGNQRHKEIKRFKNFHVYNFIYMGTKI</sequence>
<evidence type="ECO:0000256" key="1">
    <source>
        <dbReference type="ARBA" id="ARBA00022679"/>
    </source>
</evidence>
<name>A0A8H4B1N8_GIGMA</name>
<keyword evidence="3 6" id="KW-0418">Kinase</keyword>
<evidence type="ECO:0000313" key="6">
    <source>
        <dbReference type="EMBL" id="KAF0552757.1"/>
    </source>
</evidence>
<dbReference type="GO" id="GO:0005524">
    <property type="term" value="F:ATP binding"/>
    <property type="evidence" value="ECO:0007669"/>
    <property type="project" value="UniProtKB-KW"/>
</dbReference>
<dbReference type="SUPFAM" id="SSF56112">
    <property type="entry name" value="Protein kinase-like (PK-like)"/>
    <property type="match status" value="1"/>
</dbReference>
<keyword evidence="7" id="KW-1185">Reference proteome</keyword>
<accession>A0A8H4B1N8</accession>
<evidence type="ECO:0000256" key="3">
    <source>
        <dbReference type="ARBA" id="ARBA00022777"/>
    </source>
</evidence>
<proteinExistence type="predicted"/>
<keyword evidence="2" id="KW-0547">Nucleotide-binding</keyword>
<dbReference type="PANTHER" id="PTHR44329:SF288">
    <property type="entry name" value="MITOGEN-ACTIVATED PROTEIN KINASE KINASE KINASE 20"/>
    <property type="match status" value="1"/>
</dbReference>
<evidence type="ECO:0000259" key="5">
    <source>
        <dbReference type="PROSITE" id="PS50011"/>
    </source>
</evidence>
<evidence type="ECO:0000256" key="2">
    <source>
        <dbReference type="ARBA" id="ARBA00022741"/>
    </source>
</evidence>
<dbReference type="PRINTS" id="PR00109">
    <property type="entry name" value="TYRKINASE"/>
</dbReference>
<feature type="domain" description="Protein kinase" evidence="5">
    <location>
        <begin position="49"/>
        <end position="304"/>
    </location>
</feature>
<dbReference type="Proteomes" id="UP000439903">
    <property type="component" value="Unassembled WGS sequence"/>
</dbReference>
<comment type="caution">
    <text evidence="6">The sequence shown here is derived from an EMBL/GenBank/DDBJ whole genome shotgun (WGS) entry which is preliminary data.</text>
</comment>
<dbReference type="Pfam" id="PF07714">
    <property type="entry name" value="PK_Tyr_Ser-Thr"/>
    <property type="match status" value="1"/>
</dbReference>
<organism evidence="6 7">
    <name type="scientific">Gigaspora margarita</name>
    <dbReference type="NCBI Taxonomy" id="4874"/>
    <lineage>
        <taxon>Eukaryota</taxon>
        <taxon>Fungi</taxon>
        <taxon>Fungi incertae sedis</taxon>
        <taxon>Mucoromycota</taxon>
        <taxon>Glomeromycotina</taxon>
        <taxon>Glomeromycetes</taxon>
        <taxon>Diversisporales</taxon>
        <taxon>Gigasporaceae</taxon>
        <taxon>Gigaspora</taxon>
    </lineage>
</organism>
<keyword evidence="1" id="KW-0808">Transferase</keyword>
<evidence type="ECO:0000313" key="7">
    <source>
        <dbReference type="Proteomes" id="UP000439903"/>
    </source>
</evidence>
<dbReference type="PANTHER" id="PTHR44329">
    <property type="entry name" value="SERINE/THREONINE-PROTEIN KINASE TNNI3K-RELATED"/>
    <property type="match status" value="1"/>
</dbReference>
<dbReference type="InterPro" id="IPR001245">
    <property type="entry name" value="Ser-Thr/Tyr_kinase_cat_dom"/>
</dbReference>
<dbReference type="PROSITE" id="PS50011">
    <property type="entry name" value="PROTEIN_KINASE_DOM"/>
    <property type="match status" value="1"/>
</dbReference>
<dbReference type="InterPro" id="IPR011009">
    <property type="entry name" value="Kinase-like_dom_sf"/>
</dbReference>
<dbReference type="InterPro" id="IPR000719">
    <property type="entry name" value="Prot_kinase_dom"/>
</dbReference>
<reference evidence="6 7" key="1">
    <citation type="journal article" date="2019" name="Environ. Microbiol.">
        <title>At the nexus of three kingdoms: the genome of the mycorrhizal fungus Gigaspora margarita provides insights into plant, endobacterial and fungal interactions.</title>
        <authorList>
            <person name="Venice F."/>
            <person name="Ghignone S."/>
            <person name="Salvioli di Fossalunga A."/>
            <person name="Amselem J."/>
            <person name="Novero M."/>
            <person name="Xianan X."/>
            <person name="Sedzielewska Toro K."/>
            <person name="Morin E."/>
            <person name="Lipzen A."/>
            <person name="Grigoriev I.V."/>
            <person name="Henrissat B."/>
            <person name="Martin F.M."/>
            <person name="Bonfante P."/>
        </authorList>
    </citation>
    <scope>NUCLEOTIDE SEQUENCE [LARGE SCALE GENOMIC DNA]</scope>
    <source>
        <strain evidence="6 7">BEG34</strain>
    </source>
</reference>
<keyword evidence="4" id="KW-0067">ATP-binding</keyword>
<dbReference type="EMBL" id="WTPW01000062">
    <property type="protein sequence ID" value="KAF0552757.1"/>
    <property type="molecule type" value="Genomic_DNA"/>
</dbReference>
<dbReference type="AlphaFoldDB" id="A0A8H4B1N8"/>
<dbReference type="GO" id="GO:0004674">
    <property type="term" value="F:protein serine/threonine kinase activity"/>
    <property type="evidence" value="ECO:0007669"/>
    <property type="project" value="TreeGrafter"/>
</dbReference>
<dbReference type="InterPro" id="IPR051681">
    <property type="entry name" value="Ser/Thr_Kinases-Pseudokinases"/>
</dbReference>
<dbReference type="Gene3D" id="1.10.510.10">
    <property type="entry name" value="Transferase(Phosphotransferase) domain 1"/>
    <property type="match status" value="1"/>
</dbReference>
<dbReference type="OrthoDB" id="10261027at2759"/>
<evidence type="ECO:0000256" key="4">
    <source>
        <dbReference type="ARBA" id="ARBA00022840"/>
    </source>
</evidence>
<protein>
    <submittedName>
        <fullName evidence="6">Kinase-like protein</fullName>
    </submittedName>
</protein>
<gene>
    <name evidence="6" type="ORF">F8M41_021200</name>
</gene>